<name>A0A1Y1UQS0_9TREE</name>
<evidence type="ECO:0000313" key="11">
    <source>
        <dbReference type="Proteomes" id="UP000193218"/>
    </source>
</evidence>
<evidence type="ECO:0000256" key="1">
    <source>
        <dbReference type="ARBA" id="ARBA00004477"/>
    </source>
</evidence>
<evidence type="ECO:0000256" key="7">
    <source>
        <dbReference type="ARBA" id="ARBA00023136"/>
    </source>
</evidence>
<dbReference type="GO" id="GO:0045047">
    <property type="term" value="P:protein targeting to ER"/>
    <property type="evidence" value="ECO:0007669"/>
    <property type="project" value="TreeGrafter"/>
</dbReference>
<dbReference type="EMBL" id="NBSH01000002">
    <property type="protein sequence ID" value="ORX39917.1"/>
    <property type="molecule type" value="Genomic_DNA"/>
</dbReference>
<evidence type="ECO:0000256" key="6">
    <source>
        <dbReference type="ARBA" id="ARBA00022989"/>
    </source>
</evidence>
<evidence type="ECO:0000256" key="3">
    <source>
        <dbReference type="ARBA" id="ARBA00017059"/>
    </source>
</evidence>
<dbReference type="RefSeq" id="XP_021873702.1">
    <property type="nucleotide sequence ID" value="XM_022014732.1"/>
</dbReference>
<keyword evidence="4 9" id="KW-0812">Transmembrane</keyword>
<comment type="function">
    <text evidence="8">Component of the signal peptidase complex (SPC) which catalyzes the cleavage of N-terminal signal sequences from nascent proteins as they are translocated into the lumen of the endoplasmic reticulum. Dispensable for SPC enzymatic activity.</text>
</comment>
<gene>
    <name evidence="10" type="ORF">BD324DRAFT_615522</name>
</gene>
<dbReference type="GO" id="GO:0006465">
    <property type="term" value="P:signal peptide processing"/>
    <property type="evidence" value="ECO:0007669"/>
    <property type="project" value="InterPro"/>
</dbReference>
<dbReference type="GO" id="GO:0005787">
    <property type="term" value="C:signal peptidase complex"/>
    <property type="evidence" value="ECO:0007669"/>
    <property type="project" value="InterPro"/>
</dbReference>
<keyword evidence="11" id="KW-1185">Reference proteome</keyword>
<dbReference type="PANTHER" id="PTHR13202">
    <property type="entry name" value="MICROSOMAL SIGNAL PEPTIDASE 12 KDA SUBUNIT"/>
    <property type="match status" value="1"/>
</dbReference>
<dbReference type="GeneID" id="33556540"/>
<feature type="transmembrane region" description="Helical" evidence="9">
    <location>
        <begin position="65"/>
        <end position="84"/>
    </location>
</feature>
<comment type="subcellular location">
    <subcellularLocation>
        <location evidence="1">Endoplasmic reticulum membrane</location>
        <topology evidence="1">Multi-pass membrane protein</topology>
    </subcellularLocation>
</comment>
<dbReference type="PANTHER" id="PTHR13202:SF0">
    <property type="entry name" value="SIGNAL PEPTIDASE COMPLEX SUBUNIT 1"/>
    <property type="match status" value="1"/>
</dbReference>
<comment type="caution">
    <text evidence="10">The sequence shown here is derived from an EMBL/GenBank/DDBJ whole genome shotgun (WGS) entry which is preliminary data.</text>
</comment>
<dbReference type="AlphaFoldDB" id="A0A1Y1UQS0"/>
<dbReference type="InParanoid" id="A0A1Y1UQS0"/>
<evidence type="ECO:0000256" key="2">
    <source>
        <dbReference type="ARBA" id="ARBA00005245"/>
    </source>
</evidence>
<evidence type="ECO:0000313" key="10">
    <source>
        <dbReference type="EMBL" id="ORX39917.1"/>
    </source>
</evidence>
<dbReference type="Proteomes" id="UP000193218">
    <property type="component" value="Unassembled WGS sequence"/>
</dbReference>
<evidence type="ECO:0000256" key="4">
    <source>
        <dbReference type="ARBA" id="ARBA00022692"/>
    </source>
</evidence>
<keyword evidence="6 9" id="KW-1133">Transmembrane helix</keyword>
<dbReference type="STRING" id="4999.A0A1Y1UQS0"/>
<protein>
    <recommendedName>
        <fullName evidence="3">Signal peptidase complex subunit 1</fullName>
    </recommendedName>
</protein>
<evidence type="ECO:0000256" key="8">
    <source>
        <dbReference type="ARBA" id="ARBA00045204"/>
    </source>
</evidence>
<dbReference type="OrthoDB" id="263893at2759"/>
<dbReference type="Pfam" id="PF06645">
    <property type="entry name" value="SPC12"/>
    <property type="match status" value="1"/>
</dbReference>
<evidence type="ECO:0000256" key="5">
    <source>
        <dbReference type="ARBA" id="ARBA00022824"/>
    </source>
</evidence>
<feature type="transmembrane region" description="Helical" evidence="9">
    <location>
        <begin position="90"/>
        <end position="109"/>
    </location>
</feature>
<accession>A0A1Y1UQS0</accession>
<sequence length="123" mass="13366">MWHLSAASRLLFIPSTPRGHVQGVFLSRLAIEPMSAILPPAVLEWIEGTSIDPQSQDLISTASQIYLAILSAVCFIASYIAGSVLLSIEIFGAGLLLLVLLVSPPWSFLKRHPVKFLPARTKS</sequence>
<proteinExistence type="inferred from homology"/>
<dbReference type="InterPro" id="IPR009542">
    <property type="entry name" value="Spc1/SPCS1"/>
</dbReference>
<keyword evidence="5" id="KW-0256">Endoplasmic reticulum</keyword>
<organism evidence="10 11">
    <name type="scientific">Kockovaella imperatae</name>
    <dbReference type="NCBI Taxonomy" id="4999"/>
    <lineage>
        <taxon>Eukaryota</taxon>
        <taxon>Fungi</taxon>
        <taxon>Dikarya</taxon>
        <taxon>Basidiomycota</taxon>
        <taxon>Agaricomycotina</taxon>
        <taxon>Tremellomycetes</taxon>
        <taxon>Tremellales</taxon>
        <taxon>Cuniculitremaceae</taxon>
        <taxon>Kockovaella</taxon>
    </lineage>
</organism>
<comment type="similarity">
    <text evidence="2">Belongs to the SPCS1 family.</text>
</comment>
<keyword evidence="7 9" id="KW-0472">Membrane</keyword>
<evidence type="ECO:0000256" key="9">
    <source>
        <dbReference type="SAM" id="Phobius"/>
    </source>
</evidence>
<reference evidence="10 11" key="1">
    <citation type="submission" date="2017-03" db="EMBL/GenBank/DDBJ databases">
        <title>Widespread Adenine N6-methylation of Active Genes in Fungi.</title>
        <authorList>
            <consortium name="DOE Joint Genome Institute"/>
            <person name="Mondo S.J."/>
            <person name="Dannebaum R.O."/>
            <person name="Kuo R.C."/>
            <person name="Louie K.B."/>
            <person name="Bewick A.J."/>
            <person name="Labutti K."/>
            <person name="Haridas S."/>
            <person name="Kuo A."/>
            <person name="Salamov A."/>
            <person name="Ahrendt S.R."/>
            <person name="Lau R."/>
            <person name="Bowen B.P."/>
            <person name="Lipzen A."/>
            <person name="Sullivan W."/>
            <person name="Andreopoulos W.B."/>
            <person name="Clum A."/>
            <person name="Lindquist E."/>
            <person name="Daum C."/>
            <person name="Northen T.R."/>
            <person name="Ramamoorthy G."/>
            <person name="Schmitz R.J."/>
            <person name="Gryganskyi A."/>
            <person name="Culley D."/>
            <person name="Magnuson J."/>
            <person name="James T.Y."/>
            <person name="O'Malley M.A."/>
            <person name="Stajich J.E."/>
            <person name="Spatafora J.W."/>
            <person name="Visel A."/>
            <person name="Grigoriev I.V."/>
        </authorList>
    </citation>
    <scope>NUCLEOTIDE SEQUENCE [LARGE SCALE GENOMIC DNA]</scope>
    <source>
        <strain evidence="10 11">NRRL Y-17943</strain>
    </source>
</reference>